<gene>
    <name evidence="2" type="ORF">PYV00_04580</name>
</gene>
<evidence type="ECO:0000313" key="3">
    <source>
        <dbReference type="Proteomes" id="UP001216253"/>
    </source>
</evidence>
<organism evidence="2 3">
    <name type="scientific">Novosphingobium album</name>
    <name type="common">ex Liu et al. 2023</name>
    <dbReference type="NCBI Taxonomy" id="3031130"/>
    <lineage>
        <taxon>Bacteria</taxon>
        <taxon>Pseudomonadati</taxon>
        <taxon>Pseudomonadota</taxon>
        <taxon>Alphaproteobacteria</taxon>
        <taxon>Sphingomonadales</taxon>
        <taxon>Sphingomonadaceae</taxon>
        <taxon>Novosphingobium</taxon>
    </lineage>
</organism>
<dbReference type="RefSeq" id="WP_275227083.1">
    <property type="nucleotide sequence ID" value="NZ_JARESE010000012.1"/>
</dbReference>
<protein>
    <recommendedName>
        <fullName evidence="1">2,4-diaminopentanoate dehydrogenase C-terminal domain-containing protein</fullName>
    </recommendedName>
</protein>
<evidence type="ECO:0000313" key="2">
    <source>
        <dbReference type="EMBL" id="MDE8650995.1"/>
    </source>
</evidence>
<proteinExistence type="predicted"/>
<dbReference type="Proteomes" id="UP001216253">
    <property type="component" value="Unassembled WGS sequence"/>
</dbReference>
<dbReference type="EMBL" id="JARESE010000012">
    <property type="protein sequence ID" value="MDE8650995.1"/>
    <property type="molecule type" value="Genomic_DNA"/>
</dbReference>
<sequence length="348" mass="38048">MSGKTYRVIQWATGVVGQAALTHFIENPVFELAGVLVYNPDKIGRDAGELVGLPPTGVIATDDVEQILAMQADCVMFAPIGLDWNMVCRLLRSGKNVVSPLGPFYPSERYTELFAEVEAACREGGVSIYGGGVHPGFAGDILPLTLARMMNRIDRIEVSEVIDKLRNPMVYIEMMGFGTDPDALLAKPRRSPEAPHHFAQSMTMVVEGLGKTIERLTASFEVARATRDIPYPNGVIRKGTVGGQRYEWTAWVEGKPFMTFHTIWTMGEDIEPRWDTSESCYRIVIAGDPPLEMKLMGGEEADGGRHFPGLPWTGLLAATAIPAVCEARPGLLTHLDLGIVQPLGLVRP</sequence>
<evidence type="ECO:0000259" key="1">
    <source>
        <dbReference type="Pfam" id="PF19328"/>
    </source>
</evidence>
<dbReference type="CDD" id="cd24146">
    <property type="entry name" value="nat-AmDH_N_like"/>
    <property type="match status" value="1"/>
</dbReference>
<dbReference type="SUPFAM" id="SSF51735">
    <property type="entry name" value="NAD(P)-binding Rossmann-fold domains"/>
    <property type="match status" value="1"/>
</dbReference>
<name>A0ABT5WLS5_9SPHN</name>
<reference evidence="2 3" key="1">
    <citation type="submission" date="2023-03" db="EMBL/GenBank/DDBJ databases">
        <title>NovoSphingobium album sp. nov. isolated from polycyclic aromatic hydrocarbons- and heavy-metal polluted soil.</title>
        <authorList>
            <person name="Liu Z."/>
            <person name="Wang K."/>
        </authorList>
    </citation>
    <scope>NUCLEOTIDE SEQUENCE [LARGE SCALE GENOMIC DNA]</scope>
    <source>
        <strain evidence="2 3">H3SJ31-1</strain>
    </source>
</reference>
<accession>A0ABT5WLS5</accession>
<keyword evidence="3" id="KW-1185">Reference proteome</keyword>
<dbReference type="InterPro" id="IPR045760">
    <property type="entry name" value="DAP_DH_C"/>
</dbReference>
<dbReference type="InterPro" id="IPR036291">
    <property type="entry name" value="NAD(P)-bd_dom_sf"/>
</dbReference>
<dbReference type="Gene3D" id="3.40.50.720">
    <property type="entry name" value="NAD(P)-binding Rossmann-like Domain"/>
    <property type="match status" value="1"/>
</dbReference>
<feature type="domain" description="2,4-diaminopentanoate dehydrogenase C-terminal" evidence="1">
    <location>
        <begin position="140"/>
        <end position="341"/>
    </location>
</feature>
<dbReference type="Pfam" id="PF19328">
    <property type="entry name" value="DAP_DH_C"/>
    <property type="match status" value="1"/>
</dbReference>
<comment type="caution">
    <text evidence="2">The sequence shown here is derived from an EMBL/GenBank/DDBJ whole genome shotgun (WGS) entry which is preliminary data.</text>
</comment>